<gene>
    <name evidence="4" type="ORF">GCM10010185_17320</name>
</gene>
<dbReference type="GO" id="GO:0016747">
    <property type="term" value="F:acyltransferase activity, transferring groups other than amino-acyl groups"/>
    <property type="evidence" value="ECO:0007669"/>
    <property type="project" value="InterPro"/>
</dbReference>
<keyword evidence="2" id="KW-0012">Acyltransferase</keyword>
<evidence type="ECO:0000256" key="2">
    <source>
        <dbReference type="ARBA" id="ARBA00023315"/>
    </source>
</evidence>
<dbReference type="Pfam" id="PF00583">
    <property type="entry name" value="Acetyltransf_1"/>
    <property type="match status" value="1"/>
</dbReference>
<comment type="caution">
    <text evidence="4">The sequence shown here is derived from an EMBL/GenBank/DDBJ whole genome shotgun (WGS) entry which is preliminary data.</text>
</comment>
<keyword evidence="1" id="KW-0808">Transferase</keyword>
<reference evidence="4" key="1">
    <citation type="journal article" date="2014" name="Int. J. Syst. Evol. Microbiol.">
        <title>Complete genome sequence of Corynebacterium casei LMG S-19264T (=DSM 44701T), isolated from a smear-ripened cheese.</title>
        <authorList>
            <consortium name="US DOE Joint Genome Institute (JGI-PGF)"/>
            <person name="Walter F."/>
            <person name="Albersmeier A."/>
            <person name="Kalinowski J."/>
            <person name="Ruckert C."/>
        </authorList>
    </citation>
    <scope>NUCLEOTIDE SEQUENCE</scope>
    <source>
        <strain evidence="4">JCM 3313</strain>
    </source>
</reference>
<evidence type="ECO:0000313" key="5">
    <source>
        <dbReference type="Proteomes" id="UP000639606"/>
    </source>
</evidence>
<dbReference type="PANTHER" id="PTHR43877">
    <property type="entry name" value="AMINOALKYLPHOSPHONATE N-ACETYLTRANSFERASE-RELATED-RELATED"/>
    <property type="match status" value="1"/>
</dbReference>
<dbReference type="Gene3D" id="3.40.630.30">
    <property type="match status" value="1"/>
</dbReference>
<evidence type="ECO:0000259" key="3">
    <source>
        <dbReference type="PROSITE" id="PS51186"/>
    </source>
</evidence>
<evidence type="ECO:0000256" key="1">
    <source>
        <dbReference type="ARBA" id="ARBA00022679"/>
    </source>
</evidence>
<reference evidence="4" key="2">
    <citation type="submission" date="2020-09" db="EMBL/GenBank/DDBJ databases">
        <authorList>
            <person name="Sun Q."/>
            <person name="Ohkuma M."/>
        </authorList>
    </citation>
    <scope>NUCLEOTIDE SEQUENCE</scope>
    <source>
        <strain evidence="4">JCM 3313</strain>
    </source>
</reference>
<dbReference type="CDD" id="cd04301">
    <property type="entry name" value="NAT_SF"/>
    <property type="match status" value="1"/>
</dbReference>
<dbReference type="Proteomes" id="UP000639606">
    <property type="component" value="Unassembled WGS sequence"/>
</dbReference>
<dbReference type="InterPro" id="IPR050832">
    <property type="entry name" value="Bact_Acetyltransf"/>
</dbReference>
<dbReference type="EMBL" id="BMRG01000003">
    <property type="protein sequence ID" value="GGP46206.1"/>
    <property type="molecule type" value="Genomic_DNA"/>
</dbReference>
<dbReference type="AlphaFoldDB" id="A0A918EC52"/>
<dbReference type="SUPFAM" id="SSF55729">
    <property type="entry name" value="Acyl-CoA N-acyltransferases (Nat)"/>
    <property type="match status" value="1"/>
</dbReference>
<accession>A0A918EC52</accession>
<proteinExistence type="predicted"/>
<feature type="domain" description="N-acetyltransferase" evidence="3">
    <location>
        <begin position="2"/>
        <end position="172"/>
    </location>
</feature>
<dbReference type="InterPro" id="IPR016181">
    <property type="entry name" value="Acyl_CoA_acyltransferase"/>
</dbReference>
<dbReference type="PROSITE" id="PS51186">
    <property type="entry name" value="GNAT"/>
    <property type="match status" value="1"/>
</dbReference>
<dbReference type="InterPro" id="IPR000182">
    <property type="entry name" value="GNAT_dom"/>
</dbReference>
<sequence>MIEIAELTPAEVSARAGELADVLDDVVAGGASLGFLSPLRREDALAYWRGRAAPVADGAAVLWVACVDGRVVGTVQLHLAAMPNGRHRAEIAKLMVRRDARGRGVAGALLGAAERGAVGRGVTLLVLDTQTGSPAERLYRSSGWTEVGVIPDFATDPGGVLQPTTVFYKLLSRESNPRNP</sequence>
<organism evidence="4 5">
    <name type="scientific">Saccharothrix coeruleofusca</name>
    <dbReference type="NCBI Taxonomy" id="33919"/>
    <lineage>
        <taxon>Bacteria</taxon>
        <taxon>Bacillati</taxon>
        <taxon>Actinomycetota</taxon>
        <taxon>Actinomycetes</taxon>
        <taxon>Pseudonocardiales</taxon>
        <taxon>Pseudonocardiaceae</taxon>
        <taxon>Saccharothrix</taxon>
    </lineage>
</organism>
<name>A0A918EC52_9PSEU</name>
<dbReference type="PANTHER" id="PTHR43877:SF2">
    <property type="entry name" value="AMINOALKYLPHOSPHONATE N-ACETYLTRANSFERASE-RELATED"/>
    <property type="match status" value="1"/>
</dbReference>
<evidence type="ECO:0000313" key="4">
    <source>
        <dbReference type="EMBL" id="GGP46206.1"/>
    </source>
</evidence>
<dbReference type="RefSeq" id="WP_189222678.1">
    <property type="nucleotide sequence ID" value="NZ_BMRG01000003.1"/>
</dbReference>
<protein>
    <submittedName>
        <fullName evidence="4">N-acetyltransferase</fullName>
    </submittedName>
</protein>
<keyword evidence="5" id="KW-1185">Reference proteome</keyword>